<name>A0ABS8SZ38_DATST</name>
<evidence type="ECO:0000256" key="1">
    <source>
        <dbReference type="ARBA" id="ARBA00004141"/>
    </source>
</evidence>
<feature type="transmembrane region" description="Helical" evidence="7">
    <location>
        <begin position="252"/>
        <end position="277"/>
    </location>
</feature>
<keyword evidence="4 7" id="KW-0812">Transmembrane</keyword>
<keyword evidence="9" id="KW-1185">Reference proteome</keyword>
<dbReference type="Proteomes" id="UP000823775">
    <property type="component" value="Unassembled WGS sequence"/>
</dbReference>
<feature type="transmembrane region" description="Helical" evidence="7">
    <location>
        <begin position="200"/>
        <end position="221"/>
    </location>
</feature>
<dbReference type="InterPro" id="IPR013936">
    <property type="entry name" value="CRT-like"/>
</dbReference>
<evidence type="ECO:0000256" key="4">
    <source>
        <dbReference type="ARBA" id="ARBA00022692"/>
    </source>
</evidence>
<sequence length="441" mass="47977">MESHSLCSQTIRAKFPNHFHAQSLPRAIINGPNPKSLFPLPSSPSPQSLSFNISPTMPLLTSSRRLEIHRRRASFVRRSSNSSSKFRARALGSDSGRQSDVTRELIVLNSALTLVLGVANRVLYKLALVPMKEYPFFLAQVTTFGYLAIYFSILYARYRAGIVTKEMVAYPKSRFLLIGFLEALGVICGMYAGAMLPGPAIPILSQTFLVWQLTLSVFILGRTYSLNQISGCLLVAAGVVLAVTSGSDSNQMLAGIAFVWPVLMVASSAFQAAASVVKEFVFVDAASRLKGKVLDIFVVNSFGSGFQALFVLLFLPFLSNLKGIPFSELPSFLKSGAGCFFNIGNNFSGCDGAPLLPLLYIFTNIAFNISVLNLMKISTAVISSLVVMSSVPLSMYLLSMPLPYLPEGSSLSPFFLLGSAVLLIGLILYNIPRTQKWDTEL</sequence>
<evidence type="ECO:0000256" key="5">
    <source>
        <dbReference type="ARBA" id="ARBA00022989"/>
    </source>
</evidence>
<keyword evidence="3" id="KW-0813">Transport</keyword>
<feature type="transmembrane region" description="Helical" evidence="7">
    <location>
        <begin position="228"/>
        <end position="246"/>
    </location>
</feature>
<keyword evidence="5 7" id="KW-1133">Transmembrane helix</keyword>
<evidence type="ECO:0000256" key="3">
    <source>
        <dbReference type="ARBA" id="ARBA00022448"/>
    </source>
</evidence>
<organism evidence="8 9">
    <name type="scientific">Datura stramonium</name>
    <name type="common">Jimsonweed</name>
    <name type="synonym">Common thornapple</name>
    <dbReference type="NCBI Taxonomy" id="4076"/>
    <lineage>
        <taxon>Eukaryota</taxon>
        <taxon>Viridiplantae</taxon>
        <taxon>Streptophyta</taxon>
        <taxon>Embryophyta</taxon>
        <taxon>Tracheophyta</taxon>
        <taxon>Spermatophyta</taxon>
        <taxon>Magnoliopsida</taxon>
        <taxon>eudicotyledons</taxon>
        <taxon>Gunneridae</taxon>
        <taxon>Pentapetalae</taxon>
        <taxon>asterids</taxon>
        <taxon>lamiids</taxon>
        <taxon>Solanales</taxon>
        <taxon>Solanaceae</taxon>
        <taxon>Solanoideae</taxon>
        <taxon>Datureae</taxon>
        <taxon>Datura</taxon>
    </lineage>
</organism>
<dbReference type="PANTHER" id="PTHR31326">
    <property type="entry name" value="PROTEIN CLT2, CHLOROPLASTIC"/>
    <property type="match status" value="1"/>
</dbReference>
<comment type="caution">
    <text evidence="8">The sequence shown here is derived from an EMBL/GenBank/DDBJ whole genome shotgun (WGS) entry which is preliminary data.</text>
</comment>
<evidence type="ECO:0000256" key="2">
    <source>
        <dbReference type="ARBA" id="ARBA00006690"/>
    </source>
</evidence>
<protein>
    <submittedName>
        <fullName evidence="8">Protein clt2, chloroplastic</fullName>
    </submittedName>
</protein>
<keyword evidence="6 7" id="KW-0472">Membrane</keyword>
<feature type="transmembrane region" description="Helical" evidence="7">
    <location>
        <begin position="136"/>
        <end position="155"/>
    </location>
</feature>
<reference evidence="8 9" key="1">
    <citation type="journal article" date="2021" name="BMC Genomics">
        <title>Datura genome reveals duplications of psychoactive alkaloid biosynthetic genes and high mutation rate following tissue culture.</title>
        <authorList>
            <person name="Rajewski A."/>
            <person name="Carter-House D."/>
            <person name="Stajich J."/>
            <person name="Litt A."/>
        </authorList>
    </citation>
    <scope>NUCLEOTIDE SEQUENCE [LARGE SCALE GENOMIC DNA]</scope>
    <source>
        <strain evidence="8">AR-01</strain>
    </source>
</reference>
<accession>A0ABS8SZ38</accession>
<dbReference type="SUPFAM" id="SSF103481">
    <property type="entry name" value="Multidrug resistance efflux transporter EmrE"/>
    <property type="match status" value="1"/>
</dbReference>
<evidence type="ECO:0000313" key="9">
    <source>
        <dbReference type="Proteomes" id="UP000823775"/>
    </source>
</evidence>
<comment type="subcellular location">
    <subcellularLocation>
        <location evidence="1">Membrane</location>
        <topology evidence="1">Multi-pass membrane protein</topology>
    </subcellularLocation>
</comment>
<dbReference type="PANTHER" id="PTHR31326:SF1">
    <property type="entry name" value="PROTEIN CLT2, CHLOROPLASTIC"/>
    <property type="match status" value="1"/>
</dbReference>
<feature type="transmembrane region" description="Helical" evidence="7">
    <location>
        <begin position="411"/>
        <end position="431"/>
    </location>
</feature>
<feature type="transmembrane region" description="Helical" evidence="7">
    <location>
        <begin position="297"/>
        <end position="318"/>
    </location>
</feature>
<evidence type="ECO:0000256" key="7">
    <source>
        <dbReference type="SAM" id="Phobius"/>
    </source>
</evidence>
<feature type="transmembrane region" description="Helical" evidence="7">
    <location>
        <begin position="355"/>
        <end position="374"/>
    </location>
</feature>
<feature type="transmembrane region" description="Helical" evidence="7">
    <location>
        <begin position="175"/>
        <end position="194"/>
    </location>
</feature>
<feature type="transmembrane region" description="Helical" evidence="7">
    <location>
        <begin position="381"/>
        <end position="399"/>
    </location>
</feature>
<gene>
    <name evidence="8" type="primary">CLT2</name>
    <name evidence="8" type="ORF">HAX54_052520</name>
</gene>
<evidence type="ECO:0000313" key="8">
    <source>
        <dbReference type="EMBL" id="MCD7464332.1"/>
    </source>
</evidence>
<feature type="transmembrane region" description="Helical" evidence="7">
    <location>
        <begin position="105"/>
        <end position="124"/>
    </location>
</feature>
<proteinExistence type="inferred from homology"/>
<dbReference type="InterPro" id="IPR037185">
    <property type="entry name" value="EmrE-like"/>
</dbReference>
<dbReference type="Pfam" id="PF08627">
    <property type="entry name" value="CRT-like"/>
    <property type="match status" value="1"/>
</dbReference>
<dbReference type="EMBL" id="JACEIK010000954">
    <property type="protein sequence ID" value="MCD7464332.1"/>
    <property type="molecule type" value="Genomic_DNA"/>
</dbReference>
<comment type="similarity">
    <text evidence="2">Belongs to the CRT-like transporter family.</text>
</comment>
<evidence type="ECO:0000256" key="6">
    <source>
        <dbReference type="ARBA" id="ARBA00023136"/>
    </source>
</evidence>